<dbReference type="SFLD" id="SFLDS00001">
    <property type="entry name" value="Enolase"/>
    <property type="match status" value="1"/>
</dbReference>
<keyword evidence="3" id="KW-0460">Magnesium</keyword>
<organism evidence="5">
    <name type="scientific">marine metagenome</name>
    <dbReference type="NCBI Taxonomy" id="408172"/>
    <lineage>
        <taxon>unclassified sequences</taxon>
        <taxon>metagenomes</taxon>
        <taxon>ecological metagenomes</taxon>
    </lineage>
</organism>
<reference evidence="5" key="1">
    <citation type="submission" date="2018-05" db="EMBL/GenBank/DDBJ databases">
        <authorList>
            <person name="Lanie J.A."/>
            <person name="Ng W.-L."/>
            <person name="Kazmierczak K.M."/>
            <person name="Andrzejewski T.M."/>
            <person name="Davidsen T.M."/>
            <person name="Wayne K.J."/>
            <person name="Tettelin H."/>
            <person name="Glass J.I."/>
            <person name="Rusch D."/>
            <person name="Podicherti R."/>
            <person name="Tsui H.-C.T."/>
            <person name="Winkler M.E."/>
        </authorList>
    </citation>
    <scope>NUCLEOTIDE SEQUENCE</scope>
</reference>
<evidence type="ECO:0000256" key="3">
    <source>
        <dbReference type="ARBA" id="ARBA00022842"/>
    </source>
</evidence>
<dbReference type="SUPFAM" id="SSF51604">
    <property type="entry name" value="Enolase C-terminal domain-like"/>
    <property type="match status" value="1"/>
</dbReference>
<dbReference type="SFLD" id="SFLDG00179">
    <property type="entry name" value="mandelate_racemase"/>
    <property type="match status" value="1"/>
</dbReference>
<evidence type="ECO:0000256" key="1">
    <source>
        <dbReference type="ARBA" id="ARBA00001946"/>
    </source>
</evidence>
<dbReference type="EMBL" id="UINC01004468">
    <property type="protein sequence ID" value="SVA14549.1"/>
    <property type="molecule type" value="Genomic_DNA"/>
</dbReference>
<evidence type="ECO:0000256" key="2">
    <source>
        <dbReference type="ARBA" id="ARBA00022723"/>
    </source>
</evidence>
<keyword evidence="2" id="KW-0479">Metal-binding</keyword>
<dbReference type="SUPFAM" id="SSF54826">
    <property type="entry name" value="Enolase N-terminal domain-like"/>
    <property type="match status" value="1"/>
</dbReference>
<gene>
    <name evidence="5" type="ORF">METZ01_LOCUS67403</name>
</gene>
<evidence type="ECO:0000313" key="5">
    <source>
        <dbReference type="EMBL" id="SVA14549.1"/>
    </source>
</evidence>
<dbReference type="PANTHER" id="PTHR13794">
    <property type="entry name" value="ENOLASE SUPERFAMILY, MANDELATE RACEMASE"/>
    <property type="match status" value="1"/>
</dbReference>
<name>A0A381TFL0_9ZZZZ</name>
<dbReference type="InterPro" id="IPR046945">
    <property type="entry name" value="RHMD-like"/>
</dbReference>
<accession>A0A381TFL0</accession>
<dbReference type="Pfam" id="PF13378">
    <property type="entry name" value="MR_MLE_C"/>
    <property type="match status" value="1"/>
</dbReference>
<dbReference type="GO" id="GO:0000287">
    <property type="term" value="F:magnesium ion binding"/>
    <property type="evidence" value="ECO:0007669"/>
    <property type="project" value="TreeGrafter"/>
</dbReference>
<sequence>MSVTHITAINPQDLRVPTSDELLGSDPFHKKPDYSAVLTTINSSSGKSGVSVVFTIGAGNDWITYGIKQLTPLVQNITLDSFKENPGELYQTILNHHQLRWLGDGVYRMAMGGVLNAMWDLWAKDEEKPLWKLLVELSPDKVIDCIDWRHLEDALSKQEALKILETNQSQKTVAEKKLLETGVKAYSTAGWLGLSDQQILEKINQMKGDGFDAFKLKIGQDLEFDKARFQFIREAIGPDSNLMLDANQFWGVDETITYMRELAHFDITWIEEPTSRDDVLGFDKISKALNPLGIHVAAGEQIQSPVIFKQMLSSRAIQYAQIDACRIGGVNDVMAVILLAAKYNVPVCPHGGGLGLCNMIRHFAIWDQICVAGHSNTQLVEYIDFLQDGVFENPVEISNGAYVLPSNPGWGLEMDHEFIENHIYPNGSVWKDRQENSGVTFLVN</sequence>
<dbReference type="AlphaFoldDB" id="A0A381TFL0"/>
<dbReference type="InterPro" id="IPR029065">
    <property type="entry name" value="Enolase_C-like"/>
</dbReference>
<feature type="domain" description="Mandelate racemase/muconate lactonizing enzyme C-terminal" evidence="4">
    <location>
        <begin position="196"/>
        <end position="292"/>
    </location>
</feature>
<evidence type="ECO:0000259" key="4">
    <source>
        <dbReference type="SMART" id="SM00922"/>
    </source>
</evidence>
<dbReference type="Gene3D" id="3.30.390.10">
    <property type="entry name" value="Enolase-like, N-terminal domain"/>
    <property type="match status" value="1"/>
</dbReference>
<protein>
    <recommendedName>
        <fullName evidence="4">Mandelate racemase/muconate lactonizing enzyme C-terminal domain-containing protein</fullName>
    </recommendedName>
</protein>
<dbReference type="SMART" id="SM00922">
    <property type="entry name" value="MR_MLE"/>
    <property type="match status" value="1"/>
</dbReference>
<dbReference type="Gene3D" id="3.20.20.120">
    <property type="entry name" value="Enolase-like C-terminal domain"/>
    <property type="match status" value="1"/>
</dbReference>
<dbReference type="GO" id="GO:0016836">
    <property type="term" value="F:hydro-lyase activity"/>
    <property type="evidence" value="ECO:0007669"/>
    <property type="project" value="TreeGrafter"/>
</dbReference>
<dbReference type="PANTHER" id="PTHR13794:SF58">
    <property type="entry name" value="MITOCHONDRIAL ENOLASE SUPERFAMILY MEMBER 1"/>
    <property type="match status" value="1"/>
</dbReference>
<proteinExistence type="predicted"/>
<comment type="cofactor">
    <cofactor evidence="1">
        <name>Mg(2+)</name>
        <dbReference type="ChEBI" id="CHEBI:18420"/>
    </cofactor>
</comment>
<dbReference type="InterPro" id="IPR036849">
    <property type="entry name" value="Enolase-like_C_sf"/>
</dbReference>
<dbReference type="GO" id="GO:0016052">
    <property type="term" value="P:carbohydrate catabolic process"/>
    <property type="evidence" value="ECO:0007669"/>
    <property type="project" value="TreeGrafter"/>
</dbReference>
<dbReference type="InterPro" id="IPR013342">
    <property type="entry name" value="Mandelate_racemase_C"/>
</dbReference>
<dbReference type="InterPro" id="IPR029017">
    <property type="entry name" value="Enolase-like_N"/>
</dbReference>